<evidence type="ECO:0000313" key="1">
    <source>
        <dbReference type="EMBL" id="KAI0046351.1"/>
    </source>
</evidence>
<protein>
    <submittedName>
        <fullName evidence="1">Uncharacterized protein</fullName>
    </submittedName>
</protein>
<name>A0ACB8RRT7_9AGAM</name>
<proteinExistence type="predicted"/>
<accession>A0ACB8RRT7</accession>
<reference evidence="1" key="1">
    <citation type="submission" date="2021-02" db="EMBL/GenBank/DDBJ databases">
        <authorList>
            <consortium name="DOE Joint Genome Institute"/>
            <person name="Ahrendt S."/>
            <person name="Looney B.P."/>
            <person name="Miyauchi S."/>
            <person name="Morin E."/>
            <person name="Drula E."/>
            <person name="Courty P.E."/>
            <person name="Chicoki N."/>
            <person name="Fauchery L."/>
            <person name="Kohler A."/>
            <person name="Kuo A."/>
            <person name="Labutti K."/>
            <person name="Pangilinan J."/>
            <person name="Lipzen A."/>
            <person name="Riley R."/>
            <person name="Andreopoulos W."/>
            <person name="He G."/>
            <person name="Johnson J."/>
            <person name="Barry K.W."/>
            <person name="Grigoriev I.V."/>
            <person name="Nagy L."/>
            <person name="Hibbett D."/>
            <person name="Henrissat B."/>
            <person name="Matheny P.B."/>
            <person name="Labbe J."/>
            <person name="Martin F."/>
        </authorList>
    </citation>
    <scope>NUCLEOTIDE SEQUENCE</scope>
    <source>
        <strain evidence="1">FP105234-sp</strain>
    </source>
</reference>
<keyword evidence="2" id="KW-1185">Reference proteome</keyword>
<sequence>MGPKKPTPTGEPRRSSRVARLPGTSTSHPEGGGSQSGGPATSSSAPVVTSNPAPMATSGSAPAVLPETTPPDIIPAPLDHSDPRDGTGIPQPPPDNCKGRAVTPENESEDSGPAEEEGFDVAAFDDEILLATRNLLNDFSNPYARLGSPSQAKGPTGPTPSGGSMTRSEREVEASIRPNRTDVPYTFEMDRLIGNVSDQLQGSELFVQQMEELWQVTRGVMQETSTSINNAYMSLAAIESKLQGNAPEEKPPAAD</sequence>
<reference evidence="1" key="2">
    <citation type="journal article" date="2022" name="New Phytol.">
        <title>Evolutionary transition to the ectomycorrhizal habit in the genomes of a hyperdiverse lineage of mushroom-forming fungi.</title>
        <authorList>
            <person name="Looney B."/>
            <person name="Miyauchi S."/>
            <person name="Morin E."/>
            <person name="Drula E."/>
            <person name="Courty P.E."/>
            <person name="Kohler A."/>
            <person name="Kuo A."/>
            <person name="LaButti K."/>
            <person name="Pangilinan J."/>
            <person name="Lipzen A."/>
            <person name="Riley R."/>
            <person name="Andreopoulos W."/>
            <person name="He G."/>
            <person name="Johnson J."/>
            <person name="Nolan M."/>
            <person name="Tritt A."/>
            <person name="Barry K.W."/>
            <person name="Grigoriev I.V."/>
            <person name="Nagy L.G."/>
            <person name="Hibbett D."/>
            <person name="Henrissat B."/>
            <person name="Matheny P.B."/>
            <person name="Labbe J."/>
            <person name="Martin F.M."/>
        </authorList>
    </citation>
    <scope>NUCLEOTIDE SEQUENCE</scope>
    <source>
        <strain evidence="1">FP105234-sp</strain>
    </source>
</reference>
<comment type="caution">
    <text evidence="1">The sequence shown here is derived from an EMBL/GenBank/DDBJ whole genome shotgun (WGS) entry which is preliminary data.</text>
</comment>
<evidence type="ECO:0000313" key="2">
    <source>
        <dbReference type="Proteomes" id="UP000814033"/>
    </source>
</evidence>
<dbReference type="Proteomes" id="UP000814033">
    <property type="component" value="Unassembled WGS sequence"/>
</dbReference>
<organism evidence="1 2">
    <name type="scientific">Auriscalpium vulgare</name>
    <dbReference type="NCBI Taxonomy" id="40419"/>
    <lineage>
        <taxon>Eukaryota</taxon>
        <taxon>Fungi</taxon>
        <taxon>Dikarya</taxon>
        <taxon>Basidiomycota</taxon>
        <taxon>Agaricomycotina</taxon>
        <taxon>Agaricomycetes</taxon>
        <taxon>Russulales</taxon>
        <taxon>Auriscalpiaceae</taxon>
        <taxon>Auriscalpium</taxon>
    </lineage>
</organism>
<dbReference type="EMBL" id="MU275928">
    <property type="protein sequence ID" value="KAI0046351.1"/>
    <property type="molecule type" value="Genomic_DNA"/>
</dbReference>
<gene>
    <name evidence="1" type="ORF">FA95DRAFT_1606990</name>
</gene>